<protein>
    <submittedName>
        <fullName evidence="1">Uncharacterized protein</fullName>
    </submittedName>
</protein>
<name>A0A6J4N5B1_9ACTN</name>
<dbReference type="EMBL" id="CADCUK010000127">
    <property type="protein sequence ID" value="CAA9377820.1"/>
    <property type="molecule type" value="Genomic_DNA"/>
</dbReference>
<proteinExistence type="predicted"/>
<evidence type="ECO:0000313" key="1">
    <source>
        <dbReference type="EMBL" id="CAA9377820.1"/>
    </source>
</evidence>
<sequence length="228" mass="25027">MTVPTTVAGVIARLREIDDELEPSDGVAVFNRMYLTVTERIGAMLDGSSGPSPFTDDQTMAELDVRFAALWLHAYDGAAAGHRIPSAWRPLFEARAGGRLPVQYALAGMNAHIEHDLPIAVVRTCQSRGLQPEQLHTDYELINDVLARCEAEIRRGFLDEVGQAVDDRVGPVVHVVSAWSIDKARDLSWVTAETIWALRNTDFLLGRFLSALDSTVGMSSRTLLTPTV</sequence>
<gene>
    <name evidence="1" type="ORF">AVDCRST_MAG47-1908</name>
</gene>
<organism evidence="1">
    <name type="scientific">uncultured Nocardioidaceae bacterium</name>
    <dbReference type="NCBI Taxonomy" id="253824"/>
    <lineage>
        <taxon>Bacteria</taxon>
        <taxon>Bacillati</taxon>
        <taxon>Actinomycetota</taxon>
        <taxon>Actinomycetes</taxon>
        <taxon>Propionibacteriales</taxon>
        <taxon>Nocardioidaceae</taxon>
        <taxon>environmental samples</taxon>
    </lineage>
</organism>
<reference evidence="1" key="1">
    <citation type="submission" date="2020-02" db="EMBL/GenBank/DDBJ databases">
        <authorList>
            <person name="Meier V. D."/>
        </authorList>
    </citation>
    <scope>NUCLEOTIDE SEQUENCE</scope>
    <source>
        <strain evidence="1">AVDCRST_MAG47</strain>
    </source>
</reference>
<dbReference type="InterPro" id="IPR046037">
    <property type="entry name" value="DUF5995"/>
</dbReference>
<dbReference type="AlphaFoldDB" id="A0A6J4N5B1"/>
<accession>A0A6J4N5B1</accession>
<dbReference type="Pfam" id="PF19458">
    <property type="entry name" value="DUF5995"/>
    <property type="match status" value="1"/>
</dbReference>